<accession>A0A8D8G8R0</accession>
<name>A0A8D8G8R0_CULPI</name>
<dbReference type="EMBL" id="HBUE01136231">
    <property type="protein sequence ID" value="CAG6498630.1"/>
    <property type="molecule type" value="Transcribed_RNA"/>
</dbReference>
<reference evidence="1" key="1">
    <citation type="submission" date="2021-05" db="EMBL/GenBank/DDBJ databases">
        <authorList>
            <person name="Alioto T."/>
            <person name="Alioto T."/>
            <person name="Gomez Garrido J."/>
        </authorList>
    </citation>
    <scope>NUCLEOTIDE SEQUENCE</scope>
</reference>
<sequence length="106" mass="12072">MGEECCLCVRSTQERNFQNCRRICWSDIARHPGVKGRKKLSPGRDTQAKLRRLGHVHHLGLHVYTALVRYSLGLCTQCGEPGAGLSDWKPCKNIFFNLKPSIKHKK</sequence>
<proteinExistence type="predicted"/>
<dbReference type="AlphaFoldDB" id="A0A8D8G8R0"/>
<evidence type="ECO:0000313" key="1">
    <source>
        <dbReference type="EMBL" id="CAG6498630.1"/>
    </source>
</evidence>
<protein>
    <submittedName>
        <fullName evidence="1">(northern house mosquito) hypothetical protein</fullName>
    </submittedName>
</protein>
<organism evidence="1">
    <name type="scientific">Culex pipiens</name>
    <name type="common">House mosquito</name>
    <dbReference type="NCBI Taxonomy" id="7175"/>
    <lineage>
        <taxon>Eukaryota</taxon>
        <taxon>Metazoa</taxon>
        <taxon>Ecdysozoa</taxon>
        <taxon>Arthropoda</taxon>
        <taxon>Hexapoda</taxon>
        <taxon>Insecta</taxon>
        <taxon>Pterygota</taxon>
        <taxon>Neoptera</taxon>
        <taxon>Endopterygota</taxon>
        <taxon>Diptera</taxon>
        <taxon>Nematocera</taxon>
        <taxon>Culicoidea</taxon>
        <taxon>Culicidae</taxon>
        <taxon>Culicinae</taxon>
        <taxon>Culicini</taxon>
        <taxon>Culex</taxon>
        <taxon>Culex</taxon>
    </lineage>
</organism>
<dbReference type="EMBL" id="HBUE01136230">
    <property type="protein sequence ID" value="CAG6498628.1"/>
    <property type="molecule type" value="Transcribed_RNA"/>
</dbReference>